<evidence type="ECO:0000313" key="1">
    <source>
        <dbReference type="EMBL" id="DAD90541.1"/>
    </source>
</evidence>
<reference evidence="1" key="1">
    <citation type="journal article" date="2021" name="Proc. Natl. Acad. Sci. U.S.A.">
        <title>A Catalog of Tens of Thousands of Viruses from Human Metagenomes Reveals Hidden Associations with Chronic Diseases.</title>
        <authorList>
            <person name="Tisza M.J."/>
            <person name="Buck C.B."/>
        </authorList>
    </citation>
    <scope>NUCLEOTIDE SEQUENCE</scope>
    <source>
        <strain evidence="1">CtiBE32</strain>
    </source>
</reference>
<dbReference type="EMBL" id="BK015088">
    <property type="protein sequence ID" value="DAD90541.1"/>
    <property type="molecule type" value="Genomic_DNA"/>
</dbReference>
<accession>A0A8S5N6Y4</accession>
<protein>
    <submittedName>
        <fullName evidence="1">Recombination enhancement function protein nuclease, DNase, HYDROLASE.4A</fullName>
    </submittedName>
</protein>
<sequence length="102" mass="12232">MRSGWRLSDIMQSIINGNRKDRCYICGRYGSMQEHHMMHGTANRRNAEHYGLKVYLCPRCHHRVHCEPGGELDLELKKLAQAEFERKWGHKEWMKVFQKNYL</sequence>
<organism evidence="1">
    <name type="scientific">Myoviridae sp. ctiBE32</name>
    <dbReference type="NCBI Taxonomy" id="2826685"/>
    <lineage>
        <taxon>Viruses</taxon>
        <taxon>Duplodnaviria</taxon>
        <taxon>Heunggongvirae</taxon>
        <taxon>Uroviricota</taxon>
        <taxon>Caudoviricetes</taxon>
    </lineage>
</organism>
<name>A0A8S5N6Y4_9CAUD</name>
<proteinExistence type="predicted"/>
<keyword evidence="1" id="KW-0378">Hydrolase</keyword>
<dbReference type="GO" id="GO:0016787">
    <property type="term" value="F:hydrolase activity"/>
    <property type="evidence" value="ECO:0007669"/>
    <property type="project" value="UniProtKB-KW"/>
</dbReference>